<organism evidence="9 10">
    <name type="scientific">Moheibacter stercoris</name>
    <dbReference type="NCBI Taxonomy" id="1628251"/>
    <lineage>
        <taxon>Bacteria</taxon>
        <taxon>Pseudomonadati</taxon>
        <taxon>Bacteroidota</taxon>
        <taxon>Flavobacteriia</taxon>
        <taxon>Flavobacteriales</taxon>
        <taxon>Weeksellaceae</taxon>
        <taxon>Moheibacter</taxon>
    </lineage>
</organism>
<evidence type="ECO:0000256" key="6">
    <source>
        <dbReference type="ARBA" id="ARBA00022884"/>
    </source>
</evidence>
<name>A0ABV2LQ83_9FLAO</name>
<comment type="catalytic activity">
    <reaction evidence="7">
        <text>Endonucleolytic cleavage of RNA, removing 5'-extranucleotides from tRNA precursor.</text>
        <dbReference type="EC" id="3.1.26.5"/>
    </reaction>
</comment>
<keyword evidence="2 7" id="KW-0819">tRNA processing</keyword>
<dbReference type="EMBL" id="JBEPMO010000001">
    <property type="protein sequence ID" value="MET3730730.1"/>
    <property type="molecule type" value="Genomic_DNA"/>
</dbReference>
<keyword evidence="6 7" id="KW-0694">RNA-binding</keyword>
<evidence type="ECO:0000256" key="4">
    <source>
        <dbReference type="ARBA" id="ARBA00022759"/>
    </source>
</evidence>
<comment type="subunit">
    <text evidence="7">Consists of a catalytic RNA component (M1 or rnpB) and a protein subunit.</text>
</comment>
<dbReference type="InterPro" id="IPR020539">
    <property type="entry name" value="RNase_P_CS"/>
</dbReference>
<evidence type="ECO:0000256" key="1">
    <source>
        <dbReference type="ARBA" id="ARBA00002663"/>
    </source>
</evidence>
<protein>
    <recommendedName>
        <fullName evidence="7 8">Ribonuclease P protein component</fullName>
        <shortName evidence="7">RNase P protein</shortName>
        <shortName evidence="7">RNaseP protein</shortName>
        <ecNumber evidence="7 8">3.1.26.5</ecNumber>
    </recommendedName>
    <alternativeName>
        <fullName evidence="7">Protein C5</fullName>
    </alternativeName>
</protein>
<comment type="function">
    <text evidence="1 7">RNaseP catalyzes the removal of the 5'-leader sequence from pre-tRNA to produce the mature 5'-terminus. It can also cleave other RNA substrates such as 4.5S RNA. The protein component plays an auxiliary but essential role in vivo by binding to the 5'-leader sequence and broadening the substrate specificity of the ribozyme.</text>
</comment>
<keyword evidence="3 7" id="KW-0540">Nuclease</keyword>
<gene>
    <name evidence="7" type="primary">rnpA</name>
    <name evidence="9" type="ORF">ABID46_000282</name>
</gene>
<keyword evidence="4 7" id="KW-0255">Endonuclease</keyword>
<dbReference type="Gene3D" id="3.30.230.10">
    <property type="match status" value="1"/>
</dbReference>
<evidence type="ECO:0000313" key="10">
    <source>
        <dbReference type="Proteomes" id="UP001549146"/>
    </source>
</evidence>
<dbReference type="EC" id="3.1.26.5" evidence="7 8"/>
<dbReference type="InterPro" id="IPR014721">
    <property type="entry name" value="Ribsml_uS5_D2-typ_fold_subgr"/>
</dbReference>
<dbReference type="NCBIfam" id="TIGR00188">
    <property type="entry name" value="rnpA"/>
    <property type="match status" value="1"/>
</dbReference>
<dbReference type="Proteomes" id="UP001549146">
    <property type="component" value="Unassembled WGS sequence"/>
</dbReference>
<dbReference type="PANTHER" id="PTHR33992">
    <property type="entry name" value="RIBONUCLEASE P PROTEIN COMPONENT"/>
    <property type="match status" value="1"/>
</dbReference>
<dbReference type="Pfam" id="PF00825">
    <property type="entry name" value="Ribonuclease_P"/>
    <property type="match status" value="1"/>
</dbReference>
<keyword evidence="10" id="KW-1185">Reference proteome</keyword>
<evidence type="ECO:0000256" key="2">
    <source>
        <dbReference type="ARBA" id="ARBA00022694"/>
    </source>
</evidence>
<evidence type="ECO:0000256" key="3">
    <source>
        <dbReference type="ARBA" id="ARBA00022722"/>
    </source>
</evidence>
<dbReference type="SUPFAM" id="SSF54211">
    <property type="entry name" value="Ribosomal protein S5 domain 2-like"/>
    <property type="match status" value="1"/>
</dbReference>
<dbReference type="InterPro" id="IPR020568">
    <property type="entry name" value="Ribosomal_Su5_D2-typ_SF"/>
</dbReference>
<dbReference type="PANTHER" id="PTHR33992:SF1">
    <property type="entry name" value="RIBONUCLEASE P PROTEIN COMPONENT"/>
    <property type="match status" value="1"/>
</dbReference>
<accession>A0ABV2LQ83</accession>
<sequence>MKFSLGSDKRLKSQKKIDRLFTEGKRIQKFPLRAVFFAEESETPKIQIAVSVPKKLVKKANNRNLIKRRMREAFRLNQYQLNTSQNLDIMFIYSTSEIMDYAKIEKSMKVLIDSLNSLSNDNISEI</sequence>
<dbReference type="PROSITE" id="PS00648">
    <property type="entry name" value="RIBONUCLEASE_P"/>
    <property type="match status" value="1"/>
</dbReference>
<evidence type="ECO:0000256" key="7">
    <source>
        <dbReference type="HAMAP-Rule" id="MF_00227"/>
    </source>
</evidence>
<evidence type="ECO:0000256" key="8">
    <source>
        <dbReference type="NCBIfam" id="TIGR00188"/>
    </source>
</evidence>
<evidence type="ECO:0000313" key="9">
    <source>
        <dbReference type="EMBL" id="MET3730730.1"/>
    </source>
</evidence>
<comment type="caution">
    <text evidence="9">The sequence shown here is derived from an EMBL/GenBank/DDBJ whole genome shotgun (WGS) entry which is preliminary data.</text>
</comment>
<dbReference type="InterPro" id="IPR000100">
    <property type="entry name" value="RNase_P"/>
</dbReference>
<reference evidence="9 10" key="1">
    <citation type="submission" date="2024-06" db="EMBL/GenBank/DDBJ databases">
        <title>Genomic Encyclopedia of Type Strains, Phase IV (KMG-IV): sequencing the most valuable type-strain genomes for metagenomic binning, comparative biology and taxonomic classification.</title>
        <authorList>
            <person name="Goeker M."/>
        </authorList>
    </citation>
    <scope>NUCLEOTIDE SEQUENCE [LARGE SCALE GENOMIC DNA]</scope>
    <source>
        <strain evidence="9 10">DSM 29388</strain>
    </source>
</reference>
<dbReference type="GO" id="GO:0004526">
    <property type="term" value="F:ribonuclease P activity"/>
    <property type="evidence" value="ECO:0007669"/>
    <property type="project" value="UniProtKB-EC"/>
</dbReference>
<comment type="similarity">
    <text evidence="7">Belongs to the RnpA family.</text>
</comment>
<proteinExistence type="inferred from homology"/>
<dbReference type="RefSeq" id="WP_354506096.1">
    <property type="nucleotide sequence ID" value="NZ_JBEPMO010000001.1"/>
</dbReference>
<keyword evidence="5 7" id="KW-0378">Hydrolase</keyword>
<dbReference type="HAMAP" id="MF_00227">
    <property type="entry name" value="RNase_P"/>
    <property type="match status" value="1"/>
</dbReference>
<evidence type="ECO:0000256" key="5">
    <source>
        <dbReference type="ARBA" id="ARBA00022801"/>
    </source>
</evidence>